<feature type="transmembrane region" description="Helical" evidence="1">
    <location>
        <begin position="69"/>
        <end position="100"/>
    </location>
</feature>
<dbReference type="STRING" id="265719.SAMN04488509_107135"/>
<dbReference type="Proteomes" id="UP000199603">
    <property type="component" value="Unassembled WGS sequence"/>
</dbReference>
<evidence type="ECO:0008006" key="4">
    <source>
        <dbReference type="Google" id="ProtNLM"/>
    </source>
</evidence>
<accession>A0A1G6XS98</accession>
<dbReference type="OrthoDB" id="8591832at2"/>
<proteinExistence type="predicted"/>
<keyword evidence="1" id="KW-0472">Membrane</keyword>
<reference evidence="2 3" key="1">
    <citation type="submission" date="2016-10" db="EMBL/GenBank/DDBJ databases">
        <authorList>
            <person name="de Groot N.N."/>
        </authorList>
    </citation>
    <scope>NUCLEOTIDE SEQUENCE [LARGE SCALE GENOMIC DNA]</scope>
    <source>
        <strain evidence="2 3">DSM 16957</strain>
    </source>
</reference>
<evidence type="ECO:0000313" key="3">
    <source>
        <dbReference type="Proteomes" id="UP000199603"/>
    </source>
</evidence>
<dbReference type="RefSeq" id="WP_091243276.1">
    <property type="nucleotide sequence ID" value="NZ_FNAG01000007.1"/>
</dbReference>
<sequence length="141" mass="15299">MKVRASERMAVWLGLAGLLPFLLLSVSVWSPDWRALAQPALLGYSALILSFLGGVRWGRGLSADRPVEYVWAVLPSLWAWAALQAPPAAALLLLACGFVGQWWLDGPADRLPAPAWFRRLRALLTAVVLGCHVLAVTALFA</sequence>
<protein>
    <recommendedName>
        <fullName evidence="4">DUF3429 domain-containing protein</fullName>
    </recommendedName>
</protein>
<dbReference type="PANTHER" id="PTHR15887">
    <property type="entry name" value="TRANSMEMBRANE PROTEIN 69"/>
    <property type="match status" value="1"/>
</dbReference>
<keyword evidence="3" id="KW-1185">Reference proteome</keyword>
<dbReference type="EMBL" id="FNAG01000007">
    <property type="protein sequence ID" value="SDD81038.1"/>
    <property type="molecule type" value="Genomic_DNA"/>
</dbReference>
<organism evidence="2 3">
    <name type="scientific">Aquimonas voraii</name>
    <dbReference type="NCBI Taxonomy" id="265719"/>
    <lineage>
        <taxon>Bacteria</taxon>
        <taxon>Pseudomonadati</taxon>
        <taxon>Pseudomonadota</taxon>
        <taxon>Gammaproteobacteria</taxon>
        <taxon>Lysobacterales</taxon>
        <taxon>Lysobacteraceae</taxon>
        <taxon>Aquimonas</taxon>
    </lineage>
</organism>
<dbReference type="InterPro" id="IPR021836">
    <property type="entry name" value="DUF3429"/>
</dbReference>
<feature type="transmembrane region" description="Helical" evidence="1">
    <location>
        <begin position="120"/>
        <end position="140"/>
    </location>
</feature>
<evidence type="ECO:0000313" key="2">
    <source>
        <dbReference type="EMBL" id="SDD81038.1"/>
    </source>
</evidence>
<keyword evidence="1" id="KW-0812">Transmembrane</keyword>
<dbReference type="AlphaFoldDB" id="A0A1G6XS98"/>
<evidence type="ECO:0000256" key="1">
    <source>
        <dbReference type="SAM" id="Phobius"/>
    </source>
</evidence>
<dbReference type="PANTHER" id="PTHR15887:SF1">
    <property type="entry name" value="TRANSMEMBRANE PROTEIN 69"/>
    <property type="match status" value="1"/>
</dbReference>
<gene>
    <name evidence="2" type="ORF">SAMN04488509_107135</name>
</gene>
<feature type="transmembrane region" description="Helical" evidence="1">
    <location>
        <begin position="12"/>
        <end position="30"/>
    </location>
</feature>
<keyword evidence="1" id="KW-1133">Transmembrane helix</keyword>
<name>A0A1G6XS98_9GAMM</name>
<feature type="transmembrane region" description="Helical" evidence="1">
    <location>
        <begin position="36"/>
        <end position="57"/>
    </location>
</feature>
<dbReference type="Pfam" id="PF11911">
    <property type="entry name" value="DUF3429"/>
    <property type="match status" value="1"/>
</dbReference>